<organism evidence="1 2">
    <name type="scientific">Penicillium nalgiovense</name>
    <dbReference type="NCBI Taxonomy" id="60175"/>
    <lineage>
        <taxon>Eukaryota</taxon>
        <taxon>Fungi</taxon>
        <taxon>Dikarya</taxon>
        <taxon>Ascomycota</taxon>
        <taxon>Pezizomycotina</taxon>
        <taxon>Eurotiomycetes</taxon>
        <taxon>Eurotiomycetidae</taxon>
        <taxon>Eurotiales</taxon>
        <taxon>Aspergillaceae</taxon>
        <taxon>Penicillium</taxon>
    </lineage>
</organism>
<dbReference type="Proteomes" id="UP001153461">
    <property type="component" value="Unassembled WGS sequence"/>
</dbReference>
<sequence length="163" mass="19123">MGLSCLDDVLRLIRNFPSWRFQKCGPWIHVTYLYLLSPSEELELWECVFRIVETLKLIPNGKNTTYNTFHPCPLRLKELRELTQSGVMKVWFNERFPGQPLPFRSCHRPDTRDHGYPPGPCLIIPVYHYTVLQAMHSLELKQHERDKPEAETTMFLSLPTPVS</sequence>
<reference evidence="1" key="1">
    <citation type="submission" date="2021-07" db="EMBL/GenBank/DDBJ databases">
        <authorList>
            <person name="Branca A.L. A."/>
        </authorList>
    </citation>
    <scope>NUCLEOTIDE SEQUENCE</scope>
</reference>
<comment type="caution">
    <text evidence="1">The sequence shown here is derived from an EMBL/GenBank/DDBJ whole genome shotgun (WGS) entry which is preliminary data.</text>
</comment>
<dbReference type="EMBL" id="CAJVNV010000222">
    <property type="protein sequence ID" value="CAG8116840.1"/>
    <property type="molecule type" value="Genomic_DNA"/>
</dbReference>
<accession>A0A9W4HT77</accession>
<protein>
    <submittedName>
        <fullName evidence="1">Uncharacterized protein</fullName>
    </submittedName>
</protein>
<dbReference type="AlphaFoldDB" id="A0A9W4HT77"/>
<proteinExistence type="predicted"/>
<name>A0A9W4HT77_PENNA</name>
<dbReference type="OrthoDB" id="3940621at2759"/>
<evidence type="ECO:0000313" key="1">
    <source>
        <dbReference type="EMBL" id="CAG8116840.1"/>
    </source>
</evidence>
<gene>
    <name evidence="1" type="ORF">PNAL_LOCUS5141</name>
</gene>
<evidence type="ECO:0000313" key="2">
    <source>
        <dbReference type="Proteomes" id="UP001153461"/>
    </source>
</evidence>